<keyword evidence="7" id="KW-0540">Nuclease</keyword>
<dbReference type="Proteomes" id="UP001597280">
    <property type="component" value="Unassembled WGS sequence"/>
</dbReference>
<feature type="domain" description="HhH-GPD" evidence="6">
    <location>
        <begin position="37"/>
        <end position="194"/>
    </location>
</feature>
<evidence type="ECO:0000256" key="1">
    <source>
        <dbReference type="ARBA" id="ARBA00022485"/>
    </source>
</evidence>
<evidence type="ECO:0000256" key="4">
    <source>
        <dbReference type="ARBA" id="ARBA00023014"/>
    </source>
</evidence>
<dbReference type="InterPro" id="IPR003265">
    <property type="entry name" value="HhH-GPD_domain"/>
</dbReference>
<reference evidence="8" key="1">
    <citation type="journal article" date="2019" name="Int. J. Syst. Evol. Microbiol.">
        <title>The Global Catalogue of Microorganisms (GCM) 10K type strain sequencing project: providing services to taxonomists for standard genome sequencing and annotation.</title>
        <authorList>
            <consortium name="The Broad Institute Genomics Platform"/>
            <consortium name="The Broad Institute Genome Sequencing Center for Infectious Disease"/>
            <person name="Wu L."/>
            <person name="Ma J."/>
        </authorList>
    </citation>
    <scope>NUCLEOTIDE SEQUENCE [LARGE SCALE GENOMIC DNA]</scope>
    <source>
        <strain evidence="8">JCM 11650</strain>
    </source>
</reference>
<protein>
    <submittedName>
        <fullName evidence="7">Endonuclease III</fullName>
    </submittedName>
</protein>
<keyword evidence="2" id="KW-0479">Metal-binding</keyword>
<keyword evidence="3" id="KW-0408">Iron</keyword>
<keyword evidence="7" id="KW-0378">Hydrolase</keyword>
<comment type="caution">
    <text evidence="7">The sequence shown here is derived from an EMBL/GenBank/DDBJ whole genome shotgun (WGS) entry which is preliminary data.</text>
</comment>
<keyword evidence="7" id="KW-0255">Endonuclease</keyword>
<dbReference type="PANTHER" id="PTHR10359">
    <property type="entry name" value="A/G-SPECIFIC ADENINE GLYCOSYLASE/ENDONUCLEASE III"/>
    <property type="match status" value="1"/>
</dbReference>
<dbReference type="GO" id="GO:0004519">
    <property type="term" value="F:endonuclease activity"/>
    <property type="evidence" value="ECO:0007669"/>
    <property type="project" value="UniProtKB-KW"/>
</dbReference>
<gene>
    <name evidence="7" type="ORF">ACFSDA_13285</name>
</gene>
<keyword evidence="1" id="KW-0004">4Fe-4S</keyword>
<evidence type="ECO:0000256" key="3">
    <source>
        <dbReference type="ARBA" id="ARBA00023004"/>
    </source>
</evidence>
<dbReference type="EMBL" id="JBHUFL010000003">
    <property type="protein sequence ID" value="MFD1836041.1"/>
    <property type="molecule type" value="Genomic_DNA"/>
</dbReference>
<dbReference type="InterPro" id="IPR011257">
    <property type="entry name" value="DNA_glycosylase"/>
</dbReference>
<proteinExistence type="predicted"/>
<keyword evidence="8" id="KW-1185">Reference proteome</keyword>
<evidence type="ECO:0000313" key="7">
    <source>
        <dbReference type="EMBL" id="MFD1836041.1"/>
    </source>
</evidence>
<dbReference type="SMART" id="SM00478">
    <property type="entry name" value="ENDO3c"/>
    <property type="match status" value="1"/>
</dbReference>
<sequence>MNPDLRALYTELLRAHGPQGWWWPGEAPFEIAVGAILVQRSRWEQADVAVTALRARGLLEAAALAATPEEEVRELVRAAGFPSQKPRRLRALAAWWAERAPQVPGLTDAELRSELRGVDGVGEETADAISLYCFGRPAFLCDEYARRALAERGHAVPRSYTAFARWIAPSLEEAAFTVAELAELHGLIVEEGKAAALARSRPAVQGRAPSGLRPSSRAPRAAAARPPAAR</sequence>
<organism evidence="7 8">
    <name type="scientific">Brachybacterium rhamnosum</name>
    <dbReference type="NCBI Taxonomy" id="173361"/>
    <lineage>
        <taxon>Bacteria</taxon>
        <taxon>Bacillati</taxon>
        <taxon>Actinomycetota</taxon>
        <taxon>Actinomycetes</taxon>
        <taxon>Micrococcales</taxon>
        <taxon>Dermabacteraceae</taxon>
        <taxon>Brachybacterium</taxon>
    </lineage>
</organism>
<accession>A0ABW4Q2T1</accession>
<evidence type="ECO:0000256" key="5">
    <source>
        <dbReference type="SAM" id="MobiDB-lite"/>
    </source>
</evidence>
<keyword evidence="4" id="KW-0411">Iron-sulfur</keyword>
<evidence type="ECO:0000256" key="2">
    <source>
        <dbReference type="ARBA" id="ARBA00022723"/>
    </source>
</evidence>
<feature type="region of interest" description="Disordered" evidence="5">
    <location>
        <begin position="199"/>
        <end position="230"/>
    </location>
</feature>
<name>A0ABW4Q2T1_9MICO</name>
<dbReference type="Gene3D" id="1.10.340.30">
    <property type="entry name" value="Hypothetical protein, domain 2"/>
    <property type="match status" value="1"/>
</dbReference>
<dbReference type="Pfam" id="PF00730">
    <property type="entry name" value="HhH-GPD"/>
    <property type="match status" value="1"/>
</dbReference>
<dbReference type="PIRSF" id="PIRSF001435">
    <property type="entry name" value="Nth"/>
    <property type="match status" value="1"/>
</dbReference>
<evidence type="ECO:0000259" key="6">
    <source>
        <dbReference type="SMART" id="SM00478"/>
    </source>
</evidence>
<evidence type="ECO:0000313" key="8">
    <source>
        <dbReference type="Proteomes" id="UP001597280"/>
    </source>
</evidence>
<feature type="compositionally biased region" description="Low complexity" evidence="5">
    <location>
        <begin position="207"/>
        <end position="230"/>
    </location>
</feature>
<dbReference type="RefSeq" id="WP_137770598.1">
    <property type="nucleotide sequence ID" value="NZ_BAAAIS010000003.1"/>
</dbReference>
<dbReference type="PANTHER" id="PTHR10359:SF19">
    <property type="entry name" value="DNA REPAIR GLYCOSYLASE MJ1434-RELATED"/>
    <property type="match status" value="1"/>
</dbReference>
<dbReference type="SUPFAM" id="SSF48150">
    <property type="entry name" value="DNA-glycosylase"/>
    <property type="match status" value="1"/>
</dbReference>